<dbReference type="RefSeq" id="XP_066079448.1">
    <property type="nucleotide sequence ID" value="XM_066223351.1"/>
</dbReference>
<reference evidence="4 5" key="1">
    <citation type="submission" date="2024-01" db="EMBL/GenBank/DDBJ databases">
        <title>Comparative genomics of Cryptococcus and Kwoniella reveals pathogenesis evolution and contrasting modes of karyotype evolution via chromosome fusion or intercentromeric recombination.</title>
        <authorList>
            <person name="Coelho M.A."/>
            <person name="David-Palma M."/>
            <person name="Shea T."/>
            <person name="Bowers K."/>
            <person name="McGinley-Smith S."/>
            <person name="Mohammad A.W."/>
            <person name="Gnirke A."/>
            <person name="Yurkov A.M."/>
            <person name="Nowrousian M."/>
            <person name="Sun S."/>
            <person name="Cuomo C.A."/>
            <person name="Heitman J."/>
        </authorList>
    </citation>
    <scope>NUCLEOTIDE SEQUENCE [LARGE SCALE GENOMIC DNA]</scope>
    <source>
        <strain evidence="4 5">CBS 6074</strain>
    </source>
</reference>
<feature type="transmembrane region" description="Helical" evidence="2">
    <location>
        <begin position="57"/>
        <end position="76"/>
    </location>
</feature>
<organism evidence="4 5">
    <name type="scientific">Kwoniella dendrophila CBS 6074</name>
    <dbReference type="NCBI Taxonomy" id="1295534"/>
    <lineage>
        <taxon>Eukaryota</taxon>
        <taxon>Fungi</taxon>
        <taxon>Dikarya</taxon>
        <taxon>Basidiomycota</taxon>
        <taxon>Agaricomycotina</taxon>
        <taxon>Tremellomycetes</taxon>
        <taxon>Tremellales</taxon>
        <taxon>Cryptococcaceae</taxon>
        <taxon>Kwoniella</taxon>
    </lineage>
</organism>
<sequence>MSSIEDIAKQQVISNHGSHLSPLILGMGVDALLLGCALNQFFRWWNVSKTEATHIRFLIYLATFGGIVGTIFTWATTLHMFSYNYGSYSQFIKCDWIAWYGLIDPLTKISIQTFYAERAWRINKRNPWILISIGTCLCGSVTGSVGYAFITRTRTMNDFDTKANAFFYLWPGACISADLIITSTIMYGLYKSKSGITQTDRLVKRLMKISLESQIPPTLVALLFFLQFAADSMSSIVQFIAIIHPKVYLVGCLAILNSRQDLRDDRKTSLVHASHGSGSNNSSSSSSYGTSSSSSKNLQKLQSSGGITIETETYICSDGGLSIPQPGLNRSWSDVKILTSTDSNDIHADVDAIALAETGVLGTPLEYEVKLQ</sequence>
<dbReference type="PANTHER" id="PTHR40465:SF1">
    <property type="entry name" value="DUF6534 DOMAIN-CONTAINING PROTEIN"/>
    <property type="match status" value="1"/>
</dbReference>
<keyword evidence="2" id="KW-0472">Membrane</keyword>
<gene>
    <name evidence="4" type="ORF">L201_007645</name>
</gene>
<evidence type="ECO:0000256" key="1">
    <source>
        <dbReference type="SAM" id="MobiDB-lite"/>
    </source>
</evidence>
<feature type="compositionally biased region" description="Low complexity" evidence="1">
    <location>
        <begin position="274"/>
        <end position="297"/>
    </location>
</feature>
<dbReference type="InterPro" id="IPR045339">
    <property type="entry name" value="DUF6534"/>
</dbReference>
<feature type="region of interest" description="Disordered" evidence="1">
    <location>
        <begin position="267"/>
        <end position="297"/>
    </location>
</feature>
<feature type="transmembrane region" description="Helical" evidence="2">
    <location>
        <begin position="236"/>
        <end position="256"/>
    </location>
</feature>
<feature type="transmembrane region" description="Helical" evidence="2">
    <location>
        <begin position="96"/>
        <end position="116"/>
    </location>
</feature>
<evidence type="ECO:0000313" key="5">
    <source>
        <dbReference type="Proteomes" id="UP001355207"/>
    </source>
</evidence>
<protein>
    <recommendedName>
        <fullName evidence="3">DUF6534 domain-containing protein</fullName>
    </recommendedName>
</protein>
<feature type="transmembrane region" description="Helical" evidence="2">
    <location>
        <begin position="211"/>
        <end position="230"/>
    </location>
</feature>
<dbReference type="GeneID" id="91098313"/>
<keyword evidence="2" id="KW-0812">Transmembrane</keyword>
<feature type="domain" description="DUF6534" evidence="3">
    <location>
        <begin position="176"/>
        <end position="260"/>
    </location>
</feature>
<evidence type="ECO:0000313" key="4">
    <source>
        <dbReference type="EMBL" id="WWC92686.1"/>
    </source>
</evidence>
<dbReference type="AlphaFoldDB" id="A0AAX4K4N6"/>
<feature type="transmembrane region" description="Helical" evidence="2">
    <location>
        <begin position="170"/>
        <end position="190"/>
    </location>
</feature>
<feature type="transmembrane region" description="Helical" evidence="2">
    <location>
        <begin position="128"/>
        <end position="150"/>
    </location>
</feature>
<accession>A0AAX4K4N6</accession>
<evidence type="ECO:0000259" key="3">
    <source>
        <dbReference type="Pfam" id="PF20152"/>
    </source>
</evidence>
<keyword evidence="2" id="KW-1133">Transmembrane helix</keyword>
<dbReference type="Pfam" id="PF20152">
    <property type="entry name" value="DUF6534"/>
    <property type="match status" value="1"/>
</dbReference>
<keyword evidence="5" id="KW-1185">Reference proteome</keyword>
<feature type="transmembrane region" description="Helical" evidence="2">
    <location>
        <begin position="23"/>
        <end position="45"/>
    </location>
</feature>
<dbReference type="PANTHER" id="PTHR40465">
    <property type="entry name" value="CHROMOSOME 1, WHOLE GENOME SHOTGUN SEQUENCE"/>
    <property type="match status" value="1"/>
</dbReference>
<dbReference type="Proteomes" id="UP001355207">
    <property type="component" value="Chromosome 11"/>
</dbReference>
<proteinExistence type="predicted"/>
<dbReference type="EMBL" id="CP144108">
    <property type="protein sequence ID" value="WWC92686.1"/>
    <property type="molecule type" value="Genomic_DNA"/>
</dbReference>
<evidence type="ECO:0000256" key="2">
    <source>
        <dbReference type="SAM" id="Phobius"/>
    </source>
</evidence>
<name>A0AAX4K4N6_9TREE</name>